<name>A0ACC2SJ94_9FUNG</name>
<evidence type="ECO:0000313" key="1">
    <source>
        <dbReference type="EMBL" id="KAJ9062446.1"/>
    </source>
</evidence>
<comment type="caution">
    <text evidence="1">The sequence shown here is derived from an EMBL/GenBank/DDBJ whole genome shotgun (WGS) entry which is preliminary data.</text>
</comment>
<evidence type="ECO:0000313" key="2">
    <source>
        <dbReference type="Proteomes" id="UP001165960"/>
    </source>
</evidence>
<keyword evidence="2" id="KW-1185">Reference proteome</keyword>
<organism evidence="1 2">
    <name type="scientific">Entomophthora muscae</name>
    <dbReference type="NCBI Taxonomy" id="34485"/>
    <lineage>
        <taxon>Eukaryota</taxon>
        <taxon>Fungi</taxon>
        <taxon>Fungi incertae sedis</taxon>
        <taxon>Zoopagomycota</taxon>
        <taxon>Entomophthoromycotina</taxon>
        <taxon>Entomophthoromycetes</taxon>
        <taxon>Entomophthorales</taxon>
        <taxon>Entomophthoraceae</taxon>
        <taxon>Entomophthora</taxon>
    </lineage>
</organism>
<dbReference type="Proteomes" id="UP001165960">
    <property type="component" value="Unassembled WGS sequence"/>
</dbReference>
<reference evidence="1" key="1">
    <citation type="submission" date="2022-04" db="EMBL/GenBank/DDBJ databases">
        <title>Genome of the entomopathogenic fungus Entomophthora muscae.</title>
        <authorList>
            <person name="Elya C."/>
            <person name="Lovett B.R."/>
            <person name="Lee E."/>
            <person name="Macias A.M."/>
            <person name="Hajek A.E."/>
            <person name="De Bivort B.L."/>
            <person name="Kasson M.T."/>
            <person name="De Fine Licht H.H."/>
            <person name="Stajich J.E."/>
        </authorList>
    </citation>
    <scope>NUCLEOTIDE SEQUENCE</scope>
    <source>
        <strain evidence="1">Berkeley</strain>
    </source>
</reference>
<protein>
    <submittedName>
        <fullName evidence="1">Uncharacterized protein</fullName>
    </submittedName>
</protein>
<gene>
    <name evidence="1" type="ORF">DSO57_1010694</name>
</gene>
<proteinExistence type="predicted"/>
<sequence length="77" mass="8672">MLKKTFLFIAGDDLDNFLKHFLTQTEFGKARVATEVRTSPANVSYDTQGALNELPLDISNVMNGFDGDVKWWALHPN</sequence>
<accession>A0ACC2SJ94</accession>
<dbReference type="EMBL" id="QTSX02005006">
    <property type="protein sequence ID" value="KAJ9062446.1"/>
    <property type="molecule type" value="Genomic_DNA"/>
</dbReference>